<organism evidence="1 2">
    <name type="scientific">Allokutzneria albata</name>
    <name type="common">Kibdelosporangium albatum</name>
    <dbReference type="NCBI Taxonomy" id="211114"/>
    <lineage>
        <taxon>Bacteria</taxon>
        <taxon>Bacillati</taxon>
        <taxon>Actinomycetota</taxon>
        <taxon>Actinomycetes</taxon>
        <taxon>Pseudonocardiales</taxon>
        <taxon>Pseudonocardiaceae</taxon>
        <taxon>Allokutzneria</taxon>
    </lineage>
</organism>
<evidence type="ECO:0000313" key="1">
    <source>
        <dbReference type="EMBL" id="SDM31791.1"/>
    </source>
</evidence>
<keyword evidence="2" id="KW-1185">Reference proteome</keyword>
<dbReference type="Proteomes" id="UP000183376">
    <property type="component" value="Chromosome I"/>
</dbReference>
<sequence>MRALLVQAAVLPTRLDPLARNESWLEQLLATLPSGDARIISPYAHWSVLRRARRRAHRRRYQPTSAEHDRAKIRAATRLLADLAAEKRTLAELDQPWFEHWITTRPSQISLIAGFLVWGRDRSLFAPIEFHRPHAGIPSASTDAARRS</sequence>
<name>A0A1G9S8U8_ALLAB</name>
<proteinExistence type="predicted"/>
<dbReference type="AlphaFoldDB" id="A0A1G9S8U8"/>
<reference evidence="1 2" key="1">
    <citation type="submission" date="2016-10" db="EMBL/GenBank/DDBJ databases">
        <authorList>
            <person name="de Groot N.N."/>
        </authorList>
    </citation>
    <scope>NUCLEOTIDE SEQUENCE [LARGE SCALE GENOMIC DNA]</scope>
    <source>
        <strain evidence="1 2">DSM 44149</strain>
    </source>
</reference>
<dbReference type="EMBL" id="LT629701">
    <property type="protein sequence ID" value="SDM31791.1"/>
    <property type="molecule type" value="Genomic_DNA"/>
</dbReference>
<gene>
    <name evidence="1" type="ORF">SAMN04489726_0967</name>
</gene>
<accession>A0A1G9S8U8</accession>
<evidence type="ECO:0000313" key="2">
    <source>
        <dbReference type="Proteomes" id="UP000183376"/>
    </source>
</evidence>
<protein>
    <submittedName>
        <fullName evidence="1">Uncharacterized protein</fullName>
    </submittedName>
</protein>